<dbReference type="InterPro" id="IPR009057">
    <property type="entry name" value="Homeodomain-like_sf"/>
</dbReference>
<protein>
    <submittedName>
        <fullName evidence="5">AraC family transcriptional regulator</fullName>
    </submittedName>
</protein>
<dbReference type="Gene3D" id="1.10.10.60">
    <property type="entry name" value="Homeodomain-like"/>
    <property type="match status" value="1"/>
</dbReference>
<keyword evidence="1" id="KW-0805">Transcription regulation</keyword>
<keyword evidence="3" id="KW-0804">Transcription</keyword>
<dbReference type="Proteomes" id="UP000826462">
    <property type="component" value="Chromosome 2"/>
</dbReference>
<dbReference type="RefSeq" id="WP_219802042.1">
    <property type="nucleotide sequence ID" value="NZ_CP080096.1"/>
</dbReference>
<dbReference type="SMART" id="SM00342">
    <property type="entry name" value="HTH_ARAC"/>
    <property type="match status" value="1"/>
</dbReference>
<proteinExistence type="predicted"/>
<gene>
    <name evidence="5" type="ORF">KZJ38_23185</name>
</gene>
<evidence type="ECO:0000256" key="3">
    <source>
        <dbReference type="ARBA" id="ARBA00023163"/>
    </source>
</evidence>
<dbReference type="PANTHER" id="PTHR46796">
    <property type="entry name" value="HTH-TYPE TRANSCRIPTIONAL ACTIVATOR RHAS-RELATED"/>
    <property type="match status" value="1"/>
</dbReference>
<dbReference type="EMBL" id="CP080096">
    <property type="protein sequence ID" value="QYD72620.1"/>
    <property type="molecule type" value="Genomic_DNA"/>
</dbReference>
<evidence type="ECO:0000256" key="2">
    <source>
        <dbReference type="ARBA" id="ARBA00023125"/>
    </source>
</evidence>
<feature type="domain" description="HTH araC/xylS-type" evidence="4">
    <location>
        <begin position="166"/>
        <end position="265"/>
    </location>
</feature>
<dbReference type="InterPro" id="IPR050204">
    <property type="entry name" value="AraC_XylS_family_regulators"/>
</dbReference>
<keyword evidence="6" id="KW-1185">Reference proteome</keyword>
<evidence type="ECO:0000259" key="4">
    <source>
        <dbReference type="PROSITE" id="PS01124"/>
    </source>
</evidence>
<evidence type="ECO:0000313" key="5">
    <source>
        <dbReference type="EMBL" id="QYD72620.1"/>
    </source>
</evidence>
<evidence type="ECO:0000256" key="1">
    <source>
        <dbReference type="ARBA" id="ARBA00023015"/>
    </source>
</evidence>
<name>A0ABX8UZF4_9BURK</name>
<dbReference type="Pfam" id="PF12833">
    <property type="entry name" value="HTH_18"/>
    <property type="match status" value="1"/>
</dbReference>
<keyword evidence="2" id="KW-0238">DNA-binding</keyword>
<evidence type="ECO:0000313" key="6">
    <source>
        <dbReference type="Proteomes" id="UP000826462"/>
    </source>
</evidence>
<dbReference type="SUPFAM" id="SSF46689">
    <property type="entry name" value="Homeodomain-like"/>
    <property type="match status" value="1"/>
</dbReference>
<reference evidence="5 6" key="1">
    <citation type="submission" date="2021-07" db="EMBL/GenBank/DDBJ databases">
        <title>Paraburkholderia edwinii protects Aspergillus sp. from phenazines by acting as a toxin sponge.</title>
        <authorList>
            <person name="Dahlstrom K.M."/>
            <person name="Newman D.K."/>
        </authorList>
    </citation>
    <scope>NUCLEOTIDE SEQUENCE [LARGE SCALE GENOMIC DNA]</scope>
    <source>
        <strain evidence="5 6">Pe01</strain>
    </source>
</reference>
<dbReference type="InterPro" id="IPR018060">
    <property type="entry name" value="HTH_AraC"/>
</dbReference>
<sequence>MTERSTPLFSSQFFHCYRPPALADVVDSIWDWDIPDADIARALTISQAPGTPLLLVGRYRAPVRCQQGQCELPAKFVTQIRDAPVTLRPTGALGVIVVAIKPESARRIIDGSLGEFANANRSLVDFFGQSVVTTCDEAVAAAHTSAERAAAVEKFLLRRLRPAAADSAAQHVAVRLRDDPMLRIAELAAEIGTSTRHLGRMFHAVFGTSPKNFARLARVEKIIGLRQRGFTWAQIAYACGLADQAHLVREFRALVGESPSHFFANPLCAVSGPAAGAPFIVRPDCTEVRKLQAFDVLPR</sequence>
<dbReference type="PROSITE" id="PS01124">
    <property type="entry name" value="HTH_ARAC_FAMILY_2"/>
    <property type="match status" value="1"/>
</dbReference>
<dbReference type="PANTHER" id="PTHR46796:SF15">
    <property type="entry name" value="BLL1074 PROTEIN"/>
    <property type="match status" value="1"/>
</dbReference>
<accession>A0ABX8UZF4</accession>
<organism evidence="5 6">
    <name type="scientific">Paraburkholderia edwinii</name>
    <dbReference type="NCBI Taxonomy" id="2861782"/>
    <lineage>
        <taxon>Bacteria</taxon>
        <taxon>Pseudomonadati</taxon>
        <taxon>Pseudomonadota</taxon>
        <taxon>Betaproteobacteria</taxon>
        <taxon>Burkholderiales</taxon>
        <taxon>Burkholderiaceae</taxon>
        <taxon>Paraburkholderia</taxon>
    </lineage>
</organism>